<keyword evidence="2" id="KW-1185">Reference proteome</keyword>
<gene>
    <name evidence="1" type="ORF">BN59_01625</name>
</gene>
<sequence length="54" mass="6330">MCSTVLIPEIPHYVRDDGVGDVTYYTYSHPYDMAGKIYQFFDTVHTIRNLLFII</sequence>
<protein>
    <submittedName>
        <fullName evidence="1">Uncharacterized protein</fullName>
    </submittedName>
</protein>
<name>A0A078KWG6_9GAMM</name>
<reference evidence="1 2" key="1">
    <citation type="submission" date="2014-06" db="EMBL/GenBank/DDBJ databases">
        <authorList>
            <person name="Urmite Genomes Urmite Genomes"/>
        </authorList>
    </citation>
    <scope>NUCLEOTIDE SEQUENCE [LARGE SCALE GENOMIC DNA]</scope>
</reference>
<accession>A0A078KWG6</accession>
<dbReference type="Proteomes" id="UP000044071">
    <property type="component" value="Unassembled WGS sequence"/>
</dbReference>
<evidence type="ECO:0000313" key="2">
    <source>
        <dbReference type="Proteomes" id="UP000044071"/>
    </source>
</evidence>
<dbReference type="EMBL" id="CCSB01000002">
    <property type="protein sequence ID" value="CDZ77342.1"/>
    <property type="molecule type" value="Genomic_DNA"/>
</dbReference>
<dbReference type="STRING" id="1034943.BN59_01625"/>
<organism evidence="1 2">
    <name type="scientific">Legionella massiliensis</name>
    <dbReference type="NCBI Taxonomy" id="1034943"/>
    <lineage>
        <taxon>Bacteria</taxon>
        <taxon>Pseudomonadati</taxon>
        <taxon>Pseudomonadota</taxon>
        <taxon>Gammaproteobacteria</taxon>
        <taxon>Legionellales</taxon>
        <taxon>Legionellaceae</taxon>
        <taxon>Legionella</taxon>
    </lineage>
</organism>
<proteinExistence type="predicted"/>
<dbReference type="AlphaFoldDB" id="A0A078KWG6"/>
<evidence type="ECO:0000313" key="1">
    <source>
        <dbReference type="EMBL" id="CDZ77342.1"/>
    </source>
</evidence>